<proteinExistence type="predicted"/>
<dbReference type="OrthoDB" id="4161573at2759"/>
<dbReference type="GeneID" id="20313404"/>
<dbReference type="HOGENOM" id="CLU_457942_0_0_1"/>
<sequence length="553" mass="61608">MDEGSSTYPSLPEYSYVELPSPIIDPSSLDAVAAFNNSNDQQQQQYGQALTPYAPVSQEQPPPSNAFGRFREGLRQGRSHQPKVYNELPSFPLFEEPIPDSATLEEICVKYPNHLRGEYLDAFIQWRWTANDIYSLLTPQAIQEFREQRIATCKTFNNRANFLFKRLDARLRTMTAEQVEQLCLAPKMRGCMMDGTDRYGASKLQGKFNNPYASAVRTFKHRNKNNARRATQPADAGESQQEPLLWDSLETLGEFMAEMEDHFTHQCEYADFIIDHDADHGNLPLAQRNALVLQMVQFPVTAELQTLFDYDYVGSCPAFVELINNKIEAAMTPIVYPNGSTAATGRSGHAISPEVLNFARNHAIDAVRLQQEAISSKLCEIMIGLDGLLGTDKKARGLVQRTINATAVLQGNATTPVHATSKRSAKDSSPKYAVQKRVKVESPAIGYSNNGYAGFNQQHEWLLQQPVGQLSNNGPEVMPQHYNNAPFAVPNEASAETPLSGQDEMDWDGMEAQLAGANFDALFNNCPSASTLEPLESDPEWLKQLLEEENGAF</sequence>
<dbReference type="EMBL" id="JH226136">
    <property type="protein sequence ID" value="EHY60821.1"/>
    <property type="molecule type" value="Genomic_DNA"/>
</dbReference>
<keyword evidence="2" id="KW-1185">Reference proteome</keyword>
<dbReference type="VEuPathDB" id="FungiDB:HMPREF1120_08765"/>
<evidence type="ECO:0000313" key="2">
    <source>
        <dbReference type="Proteomes" id="UP000007304"/>
    </source>
</evidence>
<evidence type="ECO:0000313" key="1">
    <source>
        <dbReference type="EMBL" id="EHY60821.1"/>
    </source>
</evidence>
<dbReference type="InParanoid" id="H6CA10"/>
<protein>
    <submittedName>
        <fullName evidence="1">Uncharacterized protein</fullName>
    </submittedName>
</protein>
<dbReference type="Proteomes" id="UP000007304">
    <property type="component" value="Unassembled WGS sequence"/>
</dbReference>
<dbReference type="eggNOG" id="ENOG502RQ49">
    <property type="taxonomic scope" value="Eukaryota"/>
</dbReference>
<dbReference type="AlphaFoldDB" id="H6CA10"/>
<gene>
    <name evidence="1" type="ORF">HMPREF1120_08765</name>
</gene>
<organism evidence="1 2">
    <name type="scientific">Exophiala dermatitidis (strain ATCC 34100 / CBS 525.76 / NIH/UT8656)</name>
    <name type="common">Black yeast</name>
    <name type="synonym">Wangiella dermatitidis</name>
    <dbReference type="NCBI Taxonomy" id="858893"/>
    <lineage>
        <taxon>Eukaryota</taxon>
        <taxon>Fungi</taxon>
        <taxon>Dikarya</taxon>
        <taxon>Ascomycota</taxon>
        <taxon>Pezizomycotina</taxon>
        <taxon>Eurotiomycetes</taxon>
        <taxon>Chaetothyriomycetidae</taxon>
        <taxon>Chaetothyriales</taxon>
        <taxon>Herpotrichiellaceae</taxon>
        <taxon>Exophiala</taxon>
    </lineage>
</organism>
<accession>H6CA10</accession>
<name>H6CA10_EXODN</name>
<reference evidence="1" key="1">
    <citation type="submission" date="2011-07" db="EMBL/GenBank/DDBJ databases">
        <title>The Genome Sequence of Exophiala (Wangiella) dermatitidis NIH/UT8656.</title>
        <authorList>
            <consortium name="The Broad Institute Genome Sequencing Platform"/>
            <person name="Cuomo C."/>
            <person name="Wang Z."/>
            <person name="Hunicke-Smith S."/>
            <person name="Szanislo P.J."/>
            <person name="Earl A."/>
            <person name="Young S.K."/>
            <person name="Zeng Q."/>
            <person name="Gargeya S."/>
            <person name="Fitzgerald M."/>
            <person name="Haas B."/>
            <person name="Abouelleil A."/>
            <person name="Alvarado L."/>
            <person name="Arachchi H.M."/>
            <person name="Berlin A."/>
            <person name="Brown A."/>
            <person name="Chapman S.B."/>
            <person name="Chen Z."/>
            <person name="Dunbar C."/>
            <person name="Freedman E."/>
            <person name="Gearin G."/>
            <person name="Gellesch M."/>
            <person name="Goldberg J."/>
            <person name="Griggs A."/>
            <person name="Gujja S."/>
            <person name="Heiman D."/>
            <person name="Howarth C."/>
            <person name="Larson L."/>
            <person name="Lui A."/>
            <person name="MacDonald P.J.P."/>
            <person name="Montmayeur A."/>
            <person name="Murphy C."/>
            <person name="Neiman D."/>
            <person name="Pearson M."/>
            <person name="Priest M."/>
            <person name="Roberts A."/>
            <person name="Saif S."/>
            <person name="Shea T."/>
            <person name="Shenoy N."/>
            <person name="Sisk P."/>
            <person name="Stolte C."/>
            <person name="Sykes S."/>
            <person name="Wortman J."/>
            <person name="Nusbaum C."/>
            <person name="Birren B."/>
        </authorList>
    </citation>
    <scope>NUCLEOTIDE SEQUENCE</scope>
    <source>
        <strain evidence="1">NIH/UT8656</strain>
    </source>
</reference>
<dbReference type="RefSeq" id="XP_009161282.1">
    <property type="nucleotide sequence ID" value="XM_009163034.1"/>
</dbReference>